<dbReference type="Proteomes" id="UP001600064">
    <property type="component" value="Unassembled WGS sequence"/>
</dbReference>
<dbReference type="PROSITE" id="PS50009">
    <property type="entry name" value="RASGEF_CAT"/>
    <property type="match status" value="1"/>
</dbReference>
<dbReference type="RefSeq" id="XP_070863971.1">
    <property type="nucleotide sequence ID" value="XM_071013045.1"/>
</dbReference>
<feature type="compositionally biased region" description="Low complexity" evidence="3">
    <location>
        <begin position="880"/>
        <end position="891"/>
    </location>
</feature>
<sequence>MDVDPSSPSPAAAPGSPRTPKDAASRVPASPDRAAAQRSPRALLDSKRSKTVRKPPGLGLSKTKLWGSGSSQRKPLVPGTARPSHDDLPGTTHRRNKASLDDDKWDITPDGGSAGREGRQFAVANVGNNGRIYLRPTVRPAHQRYPQPNFVFPMTPPNTAGLEAMGLEPRSGLDSRPSLSPLPPSYPPSTASPGPAQDVPGQKQIRIRHHRHRRAMSDSTIPDPSAARESEPGGFKVVITQPGEDQRPRTVEDLGGDRPPVLEVAIPSWRIGTPRFSIRGTPFIRGSSYAPTEDVRSSTASFFRPSPLDGSSRASKRPSYFRASGMLSAFLRADPEPPLSQFPGPDLPPPPPPPRAAYVSTHLLIQPSMFDALTFKPTCDDRTIVRYSPSGAVTAATPPRLVAEITSPSFVDYELLSDFFLTYRSFLASSDLLRMLFARLRWALSRTDEVGQVVRVRTFVALRHWILNYFLDDFLAGYNLRTTFCRLLNELVDELLQDPKTPKVPLKILAELKKCWRRVCAQFWDGADFDTSLGPDAPVSPGGIPGNRDSTLDPTFLAASDSPRLDDLSFSISREQRASFYASVVKTATIDAIVAGDRPATPVRMDDEEDDEIPDRNGAISPTSITSVDAVSCSFPTKMAKPVRPGPSHAVAHPVAIAAVPSAGSVATTPRALVAKRARAHTTASHRRNGSLSDSLRDHPSITERAVYKNAEFLLTLPYAGSLVRGDLLPPSQALAEVQPQVVNGRQTTIFQPAQLPKESSLASAMSSQGMKKLLGSVRRALSTKGQPLTPNSQSGFVNLSSLGPRGATTNRLPGTAIVPQARGSQTRGRPPIRIDLLGAEVAEDFRKAVREDSSRSQSEKSDSLCPPPLHPPPPPPPAAAAAAAPDPLTPGGMGGSSSHGTFLRLPDLGVTRPTSDAGITTGSKSIVIMDDTSVQDGYHLMAGALPAVNSSVVAFAEALSRHGADPTPPNTPPPGRRADVPRRSSYILGQHILRRVSSAEPLPPFVPDLATLGGRSGGPSEAGRPHSADDGVVVVPREPSLTFSAVGGHRRQASGWSQYSIHLSAHAPSASFANGSVRQLTVRSFDATTISDQTLDEPPAQVPQPLRILRRRPGGDLRAVEHVGELEPSAHRNRGLRSSRSLASLTTYSESLRSSYIRSPIDSSGYVNVVASGWSPGAADTFSLGAPVNGATKPQKLSLFSTHSSKPIMRPSFEAEAQKLAQIPDDLDDDGGVEAALLKLEGKYPPKKKPAPALSLDLSARPPEFNPAAFGSSFGGVVAEHVASEKEKQEHRHLELVDQPLAPSSSTAPSTIGPQDDAPDGAEGQPNHRPAEPSDGRGRRAAASQWTDRSVLKGPEDDSATPDDGATHDSQHTSYEFVSKMEGLAQMQPGPPSEPVRDSASVGQSFLHVDSDNDSDLSSELSEDELDERQGDGVFSPSEIGVALSTMPVHPLAAKPPPQLTRQASSSATSPISPASPKLTLMQALHMAPETAYVPTLHEHQVWEKPLPPTPDTAPASTEALTVHSPFASPIDPTGTREALRGAPSMEMPDPLGALPQRFAAAAGAENKYAVHLPFILGFDSDTLAQQFTLVEKDALNEIDWKELIEMRWKHATASDQGGISNVRSWVSFLRDTDARGVEVVIARFNIMVKWAISEVVLTRDMEERARCIIKFIHIAAHCRRYRNFATMCQITIALTSNEVARLGKTWELVPASDKRTLGELEALMSPTRNFYCLRAEMEGGGGRGASDGVEAGCIPFVGIYTHDLLFNAQKPSEIASSPTTPPLVNFERCRTAAAVVKTLLRLLEASTRYSFQPIEGVTERCLWMGTLGDDEIRRLSEGLE</sequence>
<dbReference type="PROSITE" id="PS50212">
    <property type="entry name" value="RASGEF_NTER"/>
    <property type="match status" value="1"/>
</dbReference>
<feature type="region of interest" description="Disordered" evidence="3">
    <location>
        <begin position="600"/>
        <end position="621"/>
    </location>
</feature>
<dbReference type="GeneID" id="98127689"/>
<protein>
    <recommendedName>
        <fullName evidence="8">Guanine nucleotide exchange factor LTE1</fullName>
    </recommendedName>
</protein>
<feature type="region of interest" description="Disordered" evidence="3">
    <location>
        <begin position="1009"/>
        <end position="1032"/>
    </location>
</feature>
<evidence type="ECO:0000313" key="7">
    <source>
        <dbReference type="Proteomes" id="UP001600064"/>
    </source>
</evidence>
<dbReference type="SMART" id="SM00229">
    <property type="entry name" value="RasGEFN"/>
    <property type="match status" value="1"/>
</dbReference>
<feature type="region of interest" description="Disordered" evidence="3">
    <location>
        <begin position="848"/>
        <end position="921"/>
    </location>
</feature>
<evidence type="ECO:0000313" key="6">
    <source>
        <dbReference type="EMBL" id="KAL2265244.1"/>
    </source>
</evidence>
<feature type="region of interest" description="Disordered" evidence="3">
    <location>
        <begin position="1298"/>
        <end position="1372"/>
    </location>
</feature>
<accession>A0ABR4D6Q1</accession>
<feature type="compositionally biased region" description="Pro residues" evidence="3">
    <location>
        <begin position="866"/>
        <end position="879"/>
    </location>
</feature>
<dbReference type="CDD" id="cd06224">
    <property type="entry name" value="REM"/>
    <property type="match status" value="1"/>
</dbReference>
<keyword evidence="7" id="KW-1185">Reference proteome</keyword>
<feature type="compositionally biased region" description="Low complexity" evidence="3">
    <location>
        <begin position="1"/>
        <end position="16"/>
    </location>
</feature>
<dbReference type="Pfam" id="PF00617">
    <property type="entry name" value="RasGEF"/>
    <property type="match status" value="1"/>
</dbReference>
<proteinExistence type="predicted"/>
<feature type="region of interest" description="Disordered" evidence="3">
    <location>
        <begin position="296"/>
        <end position="316"/>
    </location>
</feature>
<feature type="region of interest" description="Disordered" evidence="3">
    <location>
        <begin position="161"/>
        <end position="258"/>
    </location>
</feature>
<feature type="region of interest" description="Disordered" evidence="3">
    <location>
        <begin position="1450"/>
        <end position="1475"/>
    </location>
</feature>
<feature type="compositionally biased region" description="Basic and acidic residues" evidence="3">
    <location>
        <begin position="848"/>
        <end position="863"/>
    </location>
</feature>
<feature type="compositionally biased region" description="Pro residues" evidence="3">
    <location>
        <begin position="967"/>
        <end position="976"/>
    </location>
</feature>
<feature type="compositionally biased region" description="Low complexity" evidence="3">
    <location>
        <begin position="169"/>
        <end position="179"/>
    </location>
</feature>
<evidence type="ECO:0000256" key="1">
    <source>
        <dbReference type="ARBA" id="ARBA00022658"/>
    </source>
</evidence>
<feature type="region of interest" description="Disordered" evidence="3">
    <location>
        <begin position="1"/>
        <end position="117"/>
    </location>
</feature>
<dbReference type="Pfam" id="PF00618">
    <property type="entry name" value="RasGEF_N"/>
    <property type="match status" value="1"/>
</dbReference>
<evidence type="ECO:0008006" key="8">
    <source>
        <dbReference type="Google" id="ProtNLM"/>
    </source>
</evidence>
<dbReference type="InterPro" id="IPR001895">
    <property type="entry name" value="RASGEF_cat_dom"/>
</dbReference>
<evidence type="ECO:0000256" key="2">
    <source>
        <dbReference type="PROSITE-ProRule" id="PRU00168"/>
    </source>
</evidence>
<dbReference type="InterPro" id="IPR000651">
    <property type="entry name" value="Ras-like_Gua-exchang_fac_N"/>
</dbReference>
<feature type="compositionally biased region" description="Polar residues" evidence="3">
    <location>
        <begin position="804"/>
        <end position="813"/>
    </location>
</feature>
<feature type="compositionally biased region" description="Low complexity" evidence="3">
    <location>
        <begin position="1465"/>
        <end position="1475"/>
    </location>
</feature>
<feature type="compositionally biased region" description="Basic and acidic residues" evidence="3">
    <location>
        <begin position="98"/>
        <end position="107"/>
    </location>
</feature>
<feature type="domain" description="N-terminal Ras-GEF" evidence="5">
    <location>
        <begin position="389"/>
        <end position="516"/>
    </location>
</feature>
<organism evidence="6 7">
    <name type="scientific">Remersonia thermophila</name>
    <dbReference type="NCBI Taxonomy" id="72144"/>
    <lineage>
        <taxon>Eukaryota</taxon>
        <taxon>Fungi</taxon>
        <taxon>Dikarya</taxon>
        <taxon>Ascomycota</taxon>
        <taxon>Pezizomycotina</taxon>
        <taxon>Sordariomycetes</taxon>
        <taxon>Sordariomycetidae</taxon>
        <taxon>Sordariales</taxon>
        <taxon>Sordariales incertae sedis</taxon>
        <taxon>Remersonia</taxon>
    </lineage>
</organism>
<feature type="compositionally biased region" description="Basic and acidic residues" evidence="3">
    <location>
        <begin position="244"/>
        <end position="256"/>
    </location>
</feature>
<dbReference type="SUPFAM" id="SSF48366">
    <property type="entry name" value="Ras GEF"/>
    <property type="match status" value="1"/>
</dbReference>
<gene>
    <name evidence="6" type="ORF">VTJ83DRAFT_6344</name>
</gene>
<feature type="region of interest" description="Disordered" evidence="3">
    <location>
        <begin position="804"/>
        <end position="832"/>
    </location>
</feature>
<keyword evidence="1 2" id="KW-0344">Guanine-nucleotide releasing factor</keyword>
<dbReference type="InterPro" id="IPR036964">
    <property type="entry name" value="RASGEF_cat_dom_sf"/>
</dbReference>
<feature type="compositionally biased region" description="Basic and acidic residues" evidence="3">
    <location>
        <begin position="1330"/>
        <end position="1339"/>
    </location>
</feature>
<reference evidence="6 7" key="1">
    <citation type="journal article" date="2024" name="Commun. Biol.">
        <title>Comparative genomic analysis of thermophilic fungi reveals convergent evolutionary adaptations and gene losses.</title>
        <authorList>
            <person name="Steindorff A.S."/>
            <person name="Aguilar-Pontes M.V."/>
            <person name="Robinson A.J."/>
            <person name="Andreopoulos B."/>
            <person name="LaButti K."/>
            <person name="Kuo A."/>
            <person name="Mondo S."/>
            <person name="Riley R."/>
            <person name="Otillar R."/>
            <person name="Haridas S."/>
            <person name="Lipzen A."/>
            <person name="Grimwood J."/>
            <person name="Schmutz J."/>
            <person name="Clum A."/>
            <person name="Reid I.D."/>
            <person name="Moisan M.C."/>
            <person name="Butler G."/>
            <person name="Nguyen T.T.M."/>
            <person name="Dewar K."/>
            <person name="Conant G."/>
            <person name="Drula E."/>
            <person name="Henrissat B."/>
            <person name="Hansel C."/>
            <person name="Singer S."/>
            <person name="Hutchinson M.I."/>
            <person name="de Vries R.P."/>
            <person name="Natvig D.O."/>
            <person name="Powell A.J."/>
            <person name="Tsang A."/>
            <person name="Grigoriev I.V."/>
        </authorList>
    </citation>
    <scope>NUCLEOTIDE SEQUENCE [LARGE SCALE GENOMIC DNA]</scope>
    <source>
        <strain evidence="6 7">ATCC 22073</strain>
    </source>
</reference>
<dbReference type="Gene3D" id="1.10.840.10">
    <property type="entry name" value="Ras guanine-nucleotide exchange factors catalytic domain"/>
    <property type="match status" value="1"/>
</dbReference>
<feature type="compositionally biased region" description="Acidic residues" evidence="3">
    <location>
        <begin position="1413"/>
        <end position="1428"/>
    </location>
</feature>
<dbReference type="PANTHER" id="PTHR23113:SF363">
    <property type="entry name" value="PROTEIN SON OF SEVENLESS"/>
    <property type="match status" value="1"/>
</dbReference>
<feature type="domain" description="Ras-GEF" evidence="4">
    <location>
        <begin position="1581"/>
        <end position="1838"/>
    </location>
</feature>
<feature type="region of interest" description="Disordered" evidence="3">
    <location>
        <begin position="962"/>
        <end position="983"/>
    </location>
</feature>
<evidence type="ECO:0000259" key="4">
    <source>
        <dbReference type="PROSITE" id="PS50009"/>
    </source>
</evidence>
<comment type="caution">
    <text evidence="6">The sequence shown here is derived from an EMBL/GenBank/DDBJ whole genome shotgun (WGS) entry which is preliminary data.</text>
</comment>
<dbReference type="InterPro" id="IPR008937">
    <property type="entry name" value="Ras-like_GEF"/>
</dbReference>
<dbReference type="Gene3D" id="1.20.870.10">
    <property type="entry name" value="Son of sevenless (SoS) protein Chain: S domain 1"/>
    <property type="match status" value="1"/>
</dbReference>
<feature type="compositionally biased region" description="Basic residues" evidence="3">
    <location>
        <begin position="205"/>
        <end position="214"/>
    </location>
</feature>
<feature type="compositionally biased region" description="Low complexity" evidence="3">
    <location>
        <begin position="1303"/>
        <end position="1312"/>
    </location>
</feature>
<dbReference type="SMART" id="SM00147">
    <property type="entry name" value="RasGEF"/>
    <property type="match status" value="1"/>
</dbReference>
<dbReference type="PANTHER" id="PTHR23113">
    <property type="entry name" value="GUANINE NUCLEOTIDE EXCHANGE FACTOR"/>
    <property type="match status" value="1"/>
</dbReference>
<feature type="region of interest" description="Disordered" evidence="3">
    <location>
        <begin position="1408"/>
        <end position="1437"/>
    </location>
</feature>
<dbReference type="EMBL" id="JAZGUE010000006">
    <property type="protein sequence ID" value="KAL2265244.1"/>
    <property type="molecule type" value="Genomic_DNA"/>
</dbReference>
<dbReference type="InterPro" id="IPR023578">
    <property type="entry name" value="Ras_GEF_dom_sf"/>
</dbReference>
<name>A0ABR4D6Q1_9PEZI</name>
<evidence type="ECO:0000259" key="5">
    <source>
        <dbReference type="PROSITE" id="PS50212"/>
    </source>
</evidence>
<evidence type="ECO:0000256" key="3">
    <source>
        <dbReference type="SAM" id="MobiDB-lite"/>
    </source>
</evidence>